<dbReference type="AlphaFoldDB" id="A0A7C9HRB0"/>
<name>A0A7C9HRB0_9GAMM</name>
<gene>
    <name evidence="1" type="ORF">GN331_04835</name>
</gene>
<evidence type="ECO:0000313" key="1">
    <source>
        <dbReference type="EMBL" id="MUV13531.1"/>
    </source>
</evidence>
<sequence length="82" mass="8662">MSDFYGDGSSLPKLHDDPLTNAEILIGALCARLDVARQALADAAAMQVVQPPLVRVKQNAAWAVSETDPARVLPRSATYAAA</sequence>
<reference evidence="1 2" key="1">
    <citation type="submission" date="2019-12" db="EMBL/GenBank/DDBJ databases">
        <authorList>
            <person name="Xu J."/>
        </authorList>
    </citation>
    <scope>NUCLEOTIDE SEQUENCE [LARGE SCALE GENOMIC DNA]</scope>
    <source>
        <strain evidence="1 2">HX-5-24</strain>
    </source>
</reference>
<dbReference type="EMBL" id="WOXT01000001">
    <property type="protein sequence ID" value="MUV13531.1"/>
    <property type="molecule type" value="Genomic_DNA"/>
</dbReference>
<organism evidence="1 2">
    <name type="scientific">Noviluteimonas gilva</name>
    <dbReference type="NCBI Taxonomy" id="2682097"/>
    <lineage>
        <taxon>Bacteria</taxon>
        <taxon>Pseudomonadati</taxon>
        <taxon>Pseudomonadota</taxon>
        <taxon>Gammaproteobacteria</taxon>
        <taxon>Lysobacterales</taxon>
        <taxon>Lysobacteraceae</taxon>
        <taxon>Noviluteimonas</taxon>
    </lineage>
</organism>
<keyword evidence="2" id="KW-1185">Reference proteome</keyword>
<evidence type="ECO:0000313" key="2">
    <source>
        <dbReference type="Proteomes" id="UP000479692"/>
    </source>
</evidence>
<dbReference type="RefSeq" id="WP_156640715.1">
    <property type="nucleotide sequence ID" value="NZ_WOXT01000001.1"/>
</dbReference>
<comment type="caution">
    <text evidence="1">The sequence shown here is derived from an EMBL/GenBank/DDBJ whole genome shotgun (WGS) entry which is preliminary data.</text>
</comment>
<proteinExistence type="predicted"/>
<protein>
    <submittedName>
        <fullName evidence="1">Uncharacterized protein</fullName>
    </submittedName>
</protein>
<dbReference type="Proteomes" id="UP000479692">
    <property type="component" value="Unassembled WGS sequence"/>
</dbReference>
<accession>A0A7C9HRB0</accession>